<dbReference type="RefSeq" id="WP_005042120.1">
    <property type="nucleotide sequence ID" value="NZ_AOME01000051.1"/>
</dbReference>
<proteinExistence type="predicted"/>
<dbReference type="InterPro" id="IPR058929">
    <property type="entry name" value="Ig_halo"/>
</dbReference>
<gene>
    <name evidence="3" type="ORF">C450_07592</name>
</gene>
<evidence type="ECO:0000313" key="4">
    <source>
        <dbReference type="Proteomes" id="UP000011625"/>
    </source>
</evidence>
<feature type="region of interest" description="Disordered" evidence="1">
    <location>
        <begin position="26"/>
        <end position="74"/>
    </location>
</feature>
<evidence type="ECO:0000259" key="2">
    <source>
        <dbReference type="Pfam" id="PF25942"/>
    </source>
</evidence>
<protein>
    <recommendedName>
        <fullName evidence="2">Ig-like domain-containing protein</fullName>
    </recommendedName>
</protein>
<dbReference type="Pfam" id="PF25942">
    <property type="entry name" value="Ig_halo"/>
    <property type="match status" value="1"/>
</dbReference>
<dbReference type="Proteomes" id="UP000011625">
    <property type="component" value="Unassembled WGS sequence"/>
</dbReference>
<dbReference type="PATRIC" id="fig|1227456.3.peg.1516"/>
<evidence type="ECO:0000313" key="3">
    <source>
        <dbReference type="EMBL" id="EMA53159.1"/>
    </source>
</evidence>
<dbReference type="EMBL" id="AOME01000051">
    <property type="protein sequence ID" value="EMA53159.1"/>
    <property type="molecule type" value="Genomic_DNA"/>
</dbReference>
<accession>M0N7R1</accession>
<dbReference type="AlphaFoldDB" id="M0N7R1"/>
<dbReference type="OrthoDB" id="313543at2157"/>
<sequence>MVGESSKIGRRTVLSIGLSAILAGCVRGDGGSADPTTMRSRESSGSPEPTTTANRSPATTSDISTRGTEPDEVSKTFIQINSTRNRAQETATIGDDSSGDGSGTIAVWNDAGTSRAVRTTVSERGGNAVFEETFRLEPDAYAEIGVAKPEEYTLGVGVGGDEPTTIDFVVDTCNSLGVKVAVRRDGTVESTQISTLVGCATLLATNAAD</sequence>
<organism evidence="3 4">
    <name type="scientific">Halococcus salifodinae DSM 8989</name>
    <dbReference type="NCBI Taxonomy" id="1227456"/>
    <lineage>
        <taxon>Archaea</taxon>
        <taxon>Methanobacteriati</taxon>
        <taxon>Methanobacteriota</taxon>
        <taxon>Stenosarchaea group</taxon>
        <taxon>Halobacteria</taxon>
        <taxon>Halobacteriales</taxon>
        <taxon>Halococcaceae</taxon>
        <taxon>Halococcus</taxon>
    </lineage>
</organism>
<feature type="domain" description="Ig-like" evidence="2">
    <location>
        <begin position="113"/>
        <end position="192"/>
    </location>
</feature>
<comment type="caution">
    <text evidence="3">The sequence shown here is derived from an EMBL/GenBank/DDBJ whole genome shotgun (WGS) entry which is preliminary data.</text>
</comment>
<feature type="compositionally biased region" description="Polar residues" evidence="1">
    <location>
        <begin position="34"/>
        <end position="67"/>
    </location>
</feature>
<keyword evidence="4" id="KW-1185">Reference proteome</keyword>
<evidence type="ECO:0000256" key="1">
    <source>
        <dbReference type="SAM" id="MobiDB-lite"/>
    </source>
</evidence>
<reference evidence="3 4" key="1">
    <citation type="journal article" date="2014" name="PLoS Genet.">
        <title>Phylogenetically driven sequencing of extremely halophilic archaea reveals strategies for static and dynamic osmo-response.</title>
        <authorList>
            <person name="Becker E.A."/>
            <person name="Seitzer P.M."/>
            <person name="Tritt A."/>
            <person name="Larsen D."/>
            <person name="Krusor M."/>
            <person name="Yao A.I."/>
            <person name="Wu D."/>
            <person name="Madern D."/>
            <person name="Eisen J.A."/>
            <person name="Darling A.E."/>
            <person name="Facciotti M.T."/>
        </authorList>
    </citation>
    <scope>NUCLEOTIDE SEQUENCE [LARGE SCALE GENOMIC DNA]</scope>
    <source>
        <strain evidence="3 4">DSM 8989</strain>
    </source>
</reference>
<name>M0N7R1_9EURY</name>
<dbReference type="PROSITE" id="PS51257">
    <property type="entry name" value="PROKAR_LIPOPROTEIN"/>
    <property type="match status" value="1"/>
</dbReference>